<dbReference type="InterPro" id="IPR054015">
    <property type="entry name" value="ExsA-like_N"/>
</dbReference>
<evidence type="ECO:0000313" key="6">
    <source>
        <dbReference type="Proteomes" id="UP000541352"/>
    </source>
</evidence>
<name>A0A7W5ZR54_9BACT</name>
<evidence type="ECO:0000256" key="2">
    <source>
        <dbReference type="ARBA" id="ARBA00023125"/>
    </source>
</evidence>
<dbReference type="PANTHER" id="PTHR46796:SF6">
    <property type="entry name" value="ARAC SUBFAMILY"/>
    <property type="match status" value="1"/>
</dbReference>
<dbReference type="AlphaFoldDB" id="A0A7W5ZR54"/>
<dbReference type="PROSITE" id="PS01124">
    <property type="entry name" value="HTH_ARAC_FAMILY_2"/>
    <property type="match status" value="1"/>
</dbReference>
<dbReference type="EMBL" id="JACIBY010000009">
    <property type="protein sequence ID" value="MBB3840169.1"/>
    <property type="molecule type" value="Genomic_DNA"/>
</dbReference>
<dbReference type="InterPro" id="IPR018060">
    <property type="entry name" value="HTH_AraC"/>
</dbReference>
<feature type="domain" description="HTH araC/xylS-type" evidence="4">
    <location>
        <begin position="161"/>
        <end position="259"/>
    </location>
</feature>
<sequence>MRAITKDKKSAILREQFIPDHVFFYIQKGGIRFFDGDQNYPFHEGQCGIALKNRLAKFSLLDSIDEFEPIIICFEEAFLKDFLQKHPRAIAANPSKNAFINVAPTMLIDEFIRSLKPYHKDVMELDEAFEALKHEELLLILLRNQPELANLLFDFGIPEKINLEAFMNRNFTFNVSLQRFSYMTGRSLSAFKRDFKAIFNETPSRWLVQRRLEEAFFLLQKKNRKPSEIYLELGFETLAHFSTSFKKRFGLNPTALIEKNT</sequence>
<keyword evidence="2 5" id="KW-0238">DNA-binding</keyword>
<dbReference type="GO" id="GO:0043565">
    <property type="term" value="F:sequence-specific DNA binding"/>
    <property type="evidence" value="ECO:0007669"/>
    <property type="project" value="InterPro"/>
</dbReference>
<dbReference type="PANTHER" id="PTHR46796">
    <property type="entry name" value="HTH-TYPE TRANSCRIPTIONAL ACTIVATOR RHAS-RELATED"/>
    <property type="match status" value="1"/>
</dbReference>
<gene>
    <name evidence="5" type="ORF">FHS57_004182</name>
</gene>
<dbReference type="SUPFAM" id="SSF46689">
    <property type="entry name" value="Homeodomain-like"/>
    <property type="match status" value="1"/>
</dbReference>
<dbReference type="Gene3D" id="1.10.10.60">
    <property type="entry name" value="Homeodomain-like"/>
    <property type="match status" value="1"/>
</dbReference>
<dbReference type="InterPro" id="IPR050204">
    <property type="entry name" value="AraC_XylS_family_regulators"/>
</dbReference>
<dbReference type="SMART" id="SM00342">
    <property type="entry name" value="HTH_ARAC"/>
    <property type="match status" value="1"/>
</dbReference>
<proteinExistence type="predicted"/>
<organism evidence="5 6">
    <name type="scientific">Runella defluvii</name>
    <dbReference type="NCBI Taxonomy" id="370973"/>
    <lineage>
        <taxon>Bacteria</taxon>
        <taxon>Pseudomonadati</taxon>
        <taxon>Bacteroidota</taxon>
        <taxon>Cytophagia</taxon>
        <taxon>Cytophagales</taxon>
        <taxon>Spirosomataceae</taxon>
        <taxon>Runella</taxon>
    </lineage>
</organism>
<dbReference type="Pfam" id="PF12833">
    <property type="entry name" value="HTH_18"/>
    <property type="match status" value="1"/>
</dbReference>
<dbReference type="RefSeq" id="WP_183976974.1">
    <property type="nucleotide sequence ID" value="NZ_JACIBY010000009.1"/>
</dbReference>
<dbReference type="Pfam" id="PF22200">
    <property type="entry name" value="ExsA_N"/>
    <property type="match status" value="1"/>
</dbReference>
<evidence type="ECO:0000256" key="1">
    <source>
        <dbReference type="ARBA" id="ARBA00023015"/>
    </source>
</evidence>
<evidence type="ECO:0000259" key="4">
    <source>
        <dbReference type="PROSITE" id="PS01124"/>
    </source>
</evidence>
<accession>A0A7W5ZR54</accession>
<reference evidence="5 6" key="1">
    <citation type="submission" date="2020-08" db="EMBL/GenBank/DDBJ databases">
        <title>Genomic Encyclopedia of Type Strains, Phase IV (KMG-IV): sequencing the most valuable type-strain genomes for metagenomic binning, comparative biology and taxonomic classification.</title>
        <authorList>
            <person name="Goeker M."/>
        </authorList>
    </citation>
    <scope>NUCLEOTIDE SEQUENCE [LARGE SCALE GENOMIC DNA]</scope>
    <source>
        <strain evidence="5 6">DSM 17976</strain>
    </source>
</reference>
<dbReference type="InterPro" id="IPR009057">
    <property type="entry name" value="Homeodomain-like_sf"/>
</dbReference>
<dbReference type="GO" id="GO:0003700">
    <property type="term" value="F:DNA-binding transcription factor activity"/>
    <property type="evidence" value="ECO:0007669"/>
    <property type="project" value="InterPro"/>
</dbReference>
<keyword evidence="6" id="KW-1185">Reference proteome</keyword>
<protein>
    <submittedName>
        <fullName evidence="5">AraC-like DNA-binding protein</fullName>
    </submittedName>
</protein>
<comment type="caution">
    <text evidence="5">The sequence shown here is derived from an EMBL/GenBank/DDBJ whole genome shotgun (WGS) entry which is preliminary data.</text>
</comment>
<dbReference type="Proteomes" id="UP000541352">
    <property type="component" value="Unassembled WGS sequence"/>
</dbReference>
<keyword evidence="1" id="KW-0805">Transcription regulation</keyword>
<evidence type="ECO:0000256" key="3">
    <source>
        <dbReference type="ARBA" id="ARBA00023163"/>
    </source>
</evidence>
<keyword evidence="3" id="KW-0804">Transcription</keyword>
<evidence type="ECO:0000313" key="5">
    <source>
        <dbReference type="EMBL" id="MBB3840169.1"/>
    </source>
</evidence>